<dbReference type="EMBL" id="LLXI01004047">
    <property type="protein sequence ID" value="PKY60191.1"/>
    <property type="molecule type" value="Genomic_DNA"/>
</dbReference>
<keyword evidence="1" id="KW-1133">Transmembrane helix</keyword>
<proteinExistence type="predicted"/>
<keyword evidence="1" id="KW-0812">Transmembrane</keyword>
<evidence type="ECO:0000256" key="1">
    <source>
        <dbReference type="SAM" id="Phobius"/>
    </source>
</evidence>
<dbReference type="AlphaFoldDB" id="A0A2I1HMU7"/>
<sequence length="59" mass="6533">MEISSSAQSSNKNLPLLKFSGLKTKAFGEILINSTPNPFFLAISISYKLYGVYISIIYI</sequence>
<evidence type="ECO:0000313" key="3">
    <source>
        <dbReference type="Proteomes" id="UP000234323"/>
    </source>
</evidence>
<organism evidence="2 3">
    <name type="scientific">Rhizophagus irregularis</name>
    <dbReference type="NCBI Taxonomy" id="588596"/>
    <lineage>
        <taxon>Eukaryota</taxon>
        <taxon>Fungi</taxon>
        <taxon>Fungi incertae sedis</taxon>
        <taxon>Mucoromycota</taxon>
        <taxon>Glomeromycotina</taxon>
        <taxon>Glomeromycetes</taxon>
        <taxon>Glomerales</taxon>
        <taxon>Glomeraceae</taxon>
        <taxon>Rhizophagus</taxon>
    </lineage>
</organism>
<protein>
    <submittedName>
        <fullName evidence="2">Uncharacterized protein</fullName>
    </submittedName>
</protein>
<name>A0A2I1HMU7_9GLOM</name>
<comment type="caution">
    <text evidence="2">The sequence shown here is derived from an EMBL/GenBank/DDBJ whole genome shotgun (WGS) entry which is preliminary data.</text>
</comment>
<keyword evidence="1" id="KW-0472">Membrane</keyword>
<feature type="transmembrane region" description="Helical" evidence="1">
    <location>
        <begin position="39"/>
        <end position="58"/>
    </location>
</feature>
<reference evidence="2 3" key="1">
    <citation type="submission" date="2015-10" db="EMBL/GenBank/DDBJ databases">
        <title>Genome analyses suggest a sexual origin of heterokaryosis in a supposedly ancient asexual fungus.</title>
        <authorList>
            <person name="Ropars J."/>
            <person name="Sedzielewska K."/>
            <person name="Noel J."/>
            <person name="Charron P."/>
            <person name="Farinelli L."/>
            <person name="Marton T."/>
            <person name="Kruger M."/>
            <person name="Pelin A."/>
            <person name="Brachmann A."/>
            <person name="Corradi N."/>
        </authorList>
    </citation>
    <scope>NUCLEOTIDE SEQUENCE [LARGE SCALE GENOMIC DNA]</scope>
    <source>
        <strain evidence="2 3">A4</strain>
    </source>
</reference>
<accession>A0A2I1HMU7</accession>
<keyword evidence="3" id="KW-1185">Reference proteome</keyword>
<evidence type="ECO:0000313" key="2">
    <source>
        <dbReference type="EMBL" id="PKY60191.1"/>
    </source>
</evidence>
<gene>
    <name evidence="2" type="ORF">RhiirA4_483605</name>
</gene>
<dbReference type="Proteomes" id="UP000234323">
    <property type="component" value="Unassembled WGS sequence"/>
</dbReference>